<dbReference type="PROSITE" id="PS51186">
    <property type="entry name" value="GNAT"/>
    <property type="match status" value="1"/>
</dbReference>
<comment type="caution">
    <text evidence="2">The sequence shown here is derived from an EMBL/GenBank/DDBJ whole genome shotgun (WGS) entry which is preliminary data.</text>
</comment>
<name>A0AAX6BT91_PRIMG</name>
<sequence>MQIINVREHVEYQEKAIKYIQSKWANGNTLKLYEDCITHSLKTDNSLPIWYLLENRGEIIGCAGLISNDFISRMDLWPWVCALYIEEGYRGMSLGGKLLLKIKEDTKNAGFNKLLYLST</sequence>
<dbReference type="CDD" id="cd04301">
    <property type="entry name" value="NAT_SF"/>
    <property type="match status" value="1"/>
</dbReference>
<dbReference type="Gene3D" id="3.40.630.30">
    <property type="match status" value="1"/>
</dbReference>
<dbReference type="SUPFAM" id="SSF55729">
    <property type="entry name" value="Acyl-CoA N-acyltransferases (Nat)"/>
    <property type="match status" value="1"/>
</dbReference>
<proteinExistence type="predicted"/>
<dbReference type="GO" id="GO:0016747">
    <property type="term" value="F:acyltransferase activity, transferring groups other than amino-acyl groups"/>
    <property type="evidence" value="ECO:0007669"/>
    <property type="project" value="InterPro"/>
</dbReference>
<dbReference type="Pfam" id="PF00583">
    <property type="entry name" value="Acetyltransf_1"/>
    <property type="match status" value="1"/>
</dbReference>
<dbReference type="InterPro" id="IPR016181">
    <property type="entry name" value="Acyl_CoA_acyltransferase"/>
</dbReference>
<dbReference type="EMBL" id="BSYK01000004">
    <property type="protein sequence ID" value="GMG76945.1"/>
    <property type="molecule type" value="Genomic_DNA"/>
</dbReference>
<accession>A0AAX6BT91</accession>
<dbReference type="AlphaFoldDB" id="A0AAX6BT91"/>
<evidence type="ECO:0000313" key="3">
    <source>
        <dbReference type="Proteomes" id="UP001165240"/>
    </source>
</evidence>
<dbReference type="Proteomes" id="UP001165240">
    <property type="component" value="Unassembled WGS sequence"/>
</dbReference>
<reference evidence="2" key="1">
    <citation type="journal article" date="2024" name="Appl Microbiol">
        <title>Effect of kuratsuki Bacillus and Priestia on Taste of Sake.</title>
        <authorList>
            <person name="Kobayashi K."/>
            <person name="Nishida H."/>
        </authorList>
    </citation>
    <scope>NUCLEOTIDE SEQUENCE</scope>
    <source>
        <strain evidence="2">B-12</strain>
    </source>
</reference>
<evidence type="ECO:0000313" key="2">
    <source>
        <dbReference type="EMBL" id="GMG76945.1"/>
    </source>
</evidence>
<gene>
    <name evidence="2" type="ORF">ShirakiTB12_54140</name>
</gene>
<protein>
    <submittedName>
        <fullName evidence="2">GNAT family N-acetyltransferase</fullName>
    </submittedName>
</protein>
<dbReference type="InterPro" id="IPR000182">
    <property type="entry name" value="GNAT_dom"/>
</dbReference>
<dbReference type="RefSeq" id="WP_310876677.1">
    <property type="nucleotide sequence ID" value="NZ_BSYK01000004.1"/>
</dbReference>
<organism evidence="2 3">
    <name type="scientific">Priestia megaterium</name>
    <name type="common">Bacillus megaterium</name>
    <dbReference type="NCBI Taxonomy" id="1404"/>
    <lineage>
        <taxon>Bacteria</taxon>
        <taxon>Bacillati</taxon>
        <taxon>Bacillota</taxon>
        <taxon>Bacilli</taxon>
        <taxon>Bacillales</taxon>
        <taxon>Bacillaceae</taxon>
        <taxon>Priestia</taxon>
    </lineage>
</organism>
<feature type="domain" description="N-acetyltransferase" evidence="1">
    <location>
        <begin position="4"/>
        <end position="119"/>
    </location>
</feature>
<evidence type="ECO:0000259" key="1">
    <source>
        <dbReference type="PROSITE" id="PS51186"/>
    </source>
</evidence>